<proteinExistence type="predicted"/>
<protein>
    <submittedName>
        <fullName evidence="1">Uncharacterized protein</fullName>
    </submittedName>
</protein>
<evidence type="ECO:0000313" key="1">
    <source>
        <dbReference type="EMBL" id="WNH48514.1"/>
    </source>
</evidence>
<keyword evidence="2" id="KW-1185">Reference proteome</keyword>
<gene>
    <name evidence="1" type="ORF">PDM28_17925</name>
</gene>
<accession>A0ABY9YCB3</accession>
<dbReference type="EMBL" id="CP115543">
    <property type="protein sequence ID" value="WNH48514.1"/>
    <property type="molecule type" value="Genomic_DNA"/>
</dbReference>
<dbReference type="RefSeq" id="WP_311183073.1">
    <property type="nucleotide sequence ID" value="NZ_CP115543.1"/>
</dbReference>
<dbReference type="Proteomes" id="UP001305421">
    <property type="component" value="Chromosome"/>
</dbReference>
<sequence>MFDPNLEVEMGTLAPNQQILHGAAAMREALAEQWLSTAEVGARLGGRPSTAIRRASQLRRESQLLGVYVTQPVPCYRYPTWQFLSDGQPVDHLAEILTLLRDYGPFHREPDGMRRTTGWGEVEWFLSPHVLLDGARPATMLTADPARVLHAARIEFGIDV</sequence>
<organism evidence="1 2">
    <name type="scientific">Stenotrophomonas aracearum</name>
    <dbReference type="NCBI Taxonomy" id="3003272"/>
    <lineage>
        <taxon>Bacteria</taxon>
        <taxon>Pseudomonadati</taxon>
        <taxon>Pseudomonadota</taxon>
        <taxon>Gammaproteobacteria</taxon>
        <taxon>Lysobacterales</taxon>
        <taxon>Lysobacteraceae</taxon>
        <taxon>Stenotrophomonas</taxon>
    </lineage>
</organism>
<evidence type="ECO:0000313" key="2">
    <source>
        <dbReference type="Proteomes" id="UP001305421"/>
    </source>
</evidence>
<reference evidence="1 2" key="1">
    <citation type="submission" date="2022-12" db="EMBL/GenBank/DDBJ databases">
        <title>Two new species, Stenotrophomonas aracearum and Stenotrophomonas oahuensis, isolated from Anthurium (Araceae family) in Hawaii.</title>
        <authorList>
            <person name="Chunag S.C."/>
            <person name="Dobhal S."/>
            <person name="Alvarez A."/>
            <person name="Arif M."/>
        </authorList>
    </citation>
    <scope>NUCLEOTIDE SEQUENCE [LARGE SCALE GENOMIC DNA]</scope>
    <source>
        <strain evidence="1 2">A5588</strain>
    </source>
</reference>
<name>A0ABY9YCB3_9GAMM</name>